<evidence type="ECO:0000313" key="4">
    <source>
        <dbReference type="Proteomes" id="UP001064632"/>
    </source>
</evidence>
<dbReference type="PANTHER" id="PTHR46663">
    <property type="entry name" value="DIGUANYLATE CYCLASE DGCT-RELATED"/>
    <property type="match status" value="1"/>
</dbReference>
<dbReference type="SUPFAM" id="SSF55073">
    <property type="entry name" value="Nucleotide cyclase"/>
    <property type="match status" value="1"/>
</dbReference>
<evidence type="ECO:0000259" key="2">
    <source>
        <dbReference type="PROSITE" id="PS50887"/>
    </source>
</evidence>
<dbReference type="Proteomes" id="UP001064632">
    <property type="component" value="Chromosome"/>
</dbReference>
<dbReference type="PROSITE" id="PS50887">
    <property type="entry name" value="GGDEF"/>
    <property type="match status" value="1"/>
</dbReference>
<proteinExistence type="predicted"/>
<dbReference type="InterPro" id="IPR000160">
    <property type="entry name" value="GGDEF_dom"/>
</dbReference>
<dbReference type="SMART" id="SM00267">
    <property type="entry name" value="GGDEF"/>
    <property type="match status" value="1"/>
</dbReference>
<evidence type="ECO:0000256" key="1">
    <source>
        <dbReference type="SAM" id="MobiDB-lite"/>
    </source>
</evidence>
<accession>A0ABY6BL34</accession>
<gene>
    <name evidence="3" type="ORF">N4264_12075</name>
</gene>
<dbReference type="InterPro" id="IPR029787">
    <property type="entry name" value="Nucleotide_cyclase"/>
</dbReference>
<protein>
    <submittedName>
        <fullName evidence="3">GGDEF domain-containing protein</fullName>
    </submittedName>
</protein>
<keyword evidence="4" id="KW-1185">Reference proteome</keyword>
<dbReference type="RefSeq" id="WP_261697286.1">
    <property type="nucleotide sequence ID" value="NZ_CP104694.1"/>
</dbReference>
<evidence type="ECO:0000313" key="3">
    <source>
        <dbReference type="EMBL" id="UXI70336.1"/>
    </source>
</evidence>
<dbReference type="Gene3D" id="3.30.70.270">
    <property type="match status" value="1"/>
</dbReference>
<feature type="domain" description="GGDEF" evidence="2">
    <location>
        <begin position="165"/>
        <end position="298"/>
    </location>
</feature>
<dbReference type="PANTHER" id="PTHR46663:SF2">
    <property type="entry name" value="GGDEF DOMAIN-CONTAINING PROTEIN"/>
    <property type="match status" value="1"/>
</dbReference>
<dbReference type="CDD" id="cd01949">
    <property type="entry name" value="GGDEF"/>
    <property type="match status" value="1"/>
</dbReference>
<name>A0ABY6BL34_9GAMM</name>
<dbReference type="InterPro" id="IPR052163">
    <property type="entry name" value="DGC-Regulatory_Protein"/>
</dbReference>
<organism evidence="3 4">
    <name type="scientific">Tahibacter amnicola</name>
    <dbReference type="NCBI Taxonomy" id="2976241"/>
    <lineage>
        <taxon>Bacteria</taxon>
        <taxon>Pseudomonadati</taxon>
        <taxon>Pseudomonadota</taxon>
        <taxon>Gammaproteobacteria</taxon>
        <taxon>Lysobacterales</taxon>
        <taxon>Rhodanobacteraceae</taxon>
        <taxon>Tahibacter</taxon>
    </lineage>
</organism>
<dbReference type="Pfam" id="PF00990">
    <property type="entry name" value="GGDEF"/>
    <property type="match status" value="1"/>
</dbReference>
<dbReference type="EMBL" id="CP104694">
    <property type="protein sequence ID" value="UXI70336.1"/>
    <property type="molecule type" value="Genomic_DNA"/>
</dbReference>
<dbReference type="InterPro" id="IPR043128">
    <property type="entry name" value="Rev_trsase/Diguanyl_cyclase"/>
</dbReference>
<dbReference type="NCBIfam" id="TIGR00254">
    <property type="entry name" value="GGDEF"/>
    <property type="match status" value="1"/>
</dbReference>
<sequence>MAHIPQQSVAETANPGRTPWRCHDAALASVALETSVSSGNTNDAKLRQAIKQCSDTLLSVATGLRHHPSRHDVTAVRQVLECAQRIVELTVLLDLDTAIRHTLATKVISLHAEMEGLRAALRDSERHVDQVRRLALHDPLTGLPNRIAFAEALQNALHASGTPQRPFALLFIDLDGFKSINDTLGHSVGDELLRIIGARLAHATRASDAVCRHGGDEFLCLLSGAGDEREVLRIAGNLFDAILGPYSLGTVSQEVRPSIGIAMFPRDGATAEQLITNADTAMYWAKRRGQAFAVFGHLGAPVEVVLPSLLARAPHRTRTPHSPPGDADTVATPTDQVHPSETAVATVDPVLDDPPQLDAQVSPVKGPGTDECEVMEQLGITYSNGVYRYHQMLYDHLYDAIVCARAVAKRSSQ</sequence>
<feature type="region of interest" description="Disordered" evidence="1">
    <location>
        <begin position="316"/>
        <end position="336"/>
    </location>
</feature>
<reference evidence="3" key="1">
    <citation type="submission" date="2022-09" db="EMBL/GenBank/DDBJ databases">
        <title>Tahibacter sp. nov., isolated from a fresh water.</title>
        <authorList>
            <person name="Baek J.H."/>
            <person name="Lee J.K."/>
            <person name="Kim J.M."/>
            <person name="Jeon C.O."/>
        </authorList>
    </citation>
    <scope>NUCLEOTIDE SEQUENCE</scope>
    <source>
        <strain evidence="3">W38</strain>
    </source>
</reference>